<gene>
    <name evidence="1" type="ORF">GCM10009665_21110</name>
</gene>
<accession>A0ABP4GML9</accession>
<comment type="caution">
    <text evidence="1">The sequence shown here is derived from an EMBL/GenBank/DDBJ whole genome shotgun (WGS) entry which is preliminary data.</text>
</comment>
<dbReference type="Proteomes" id="UP001500037">
    <property type="component" value="Unassembled WGS sequence"/>
</dbReference>
<dbReference type="EMBL" id="BAAALF010000026">
    <property type="protein sequence ID" value="GAA1230492.1"/>
    <property type="molecule type" value="Genomic_DNA"/>
</dbReference>
<organism evidence="1 2">
    <name type="scientific">Kitasatospora nipponensis</name>
    <dbReference type="NCBI Taxonomy" id="258049"/>
    <lineage>
        <taxon>Bacteria</taxon>
        <taxon>Bacillati</taxon>
        <taxon>Actinomycetota</taxon>
        <taxon>Actinomycetes</taxon>
        <taxon>Kitasatosporales</taxon>
        <taxon>Streptomycetaceae</taxon>
        <taxon>Kitasatospora</taxon>
    </lineage>
</organism>
<sequence>MASPAAPGGTAPAAPAAVPNLALSSYDPSTGTAVLAPSGCSAPAARTATRAATATAAIQPGELIDSPPTPAAPHGALLAVTGVQPAADGSVAVSTRPATLPELLGGSSASLHSAVDPGSFQVQPQIKGLQISTDLGLGSGQGTISGGLGLTANATVPLPGGASAALSGSVELDPSIDFSYQGGFAGIDPQQARVGFALGAHADWHVSAGLTGSVPVKIPLATFSAAPVVMVGALPVVINLNFTLSADISADGTVTVDAEQSYDGTWGVHSDYVKGSGWTTTTDPGTSTVSPLQFSISAAASVKAGLLAEGSIALYDTIGVKASIEPYLRAAATGSLSVSTANPTPVVNGSLALYGGLDINGALMARLAILGTPILEQDLPFLAFHREWQIASLGSAQSAAPGVTWTPLNSSTGDDNLSAYLKTRPDWDLGAAKSSCPDDSRLIGLSFGSDAGLCTNATTAGLWDASHAYVVDHGGTYVGSDWAPGYAKDQCPAGSFVTGFSRNGRTMGVLCAKSATPLGTSTRTVWFNSSDNRPSAASGGDFAYGSYKGQCADDEYIAGFAYSEPWYELWAARPYALLCQKLS</sequence>
<proteinExistence type="predicted"/>
<reference evidence="2" key="1">
    <citation type="journal article" date="2019" name="Int. J. Syst. Evol. Microbiol.">
        <title>The Global Catalogue of Microorganisms (GCM) 10K type strain sequencing project: providing services to taxonomists for standard genome sequencing and annotation.</title>
        <authorList>
            <consortium name="The Broad Institute Genomics Platform"/>
            <consortium name="The Broad Institute Genome Sequencing Center for Infectious Disease"/>
            <person name="Wu L."/>
            <person name="Ma J."/>
        </authorList>
    </citation>
    <scope>NUCLEOTIDE SEQUENCE [LARGE SCALE GENOMIC DNA]</scope>
    <source>
        <strain evidence="2">JCM 13004</strain>
    </source>
</reference>
<keyword evidence="2" id="KW-1185">Reference proteome</keyword>
<protein>
    <submittedName>
        <fullName evidence="1">Uncharacterized protein</fullName>
    </submittedName>
</protein>
<evidence type="ECO:0000313" key="1">
    <source>
        <dbReference type="EMBL" id="GAA1230492.1"/>
    </source>
</evidence>
<evidence type="ECO:0000313" key="2">
    <source>
        <dbReference type="Proteomes" id="UP001500037"/>
    </source>
</evidence>
<name>A0ABP4GML9_9ACTN</name>